<evidence type="ECO:0000313" key="4">
    <source>
        <dbReference type="EMBL" id="NYI70762.1"/>
    </source>
</evidence>
<organism evidence="4 5">
    <name type="scientific">Naumannella cuiyingiana</name>
    <dbReference type="NCBI Taxonomy" id="1347891"/>
    <lineage>
        <taxon>Bacteria</taxon>
        <taxon>Bacillati</taxon>
        <taxon>Actinomycetota</taxon>
        <taxon>Actinomycetes</taxon>
        <taxon>Propionibacteriales</taxon>
        <taxon>Propionibacteriaceae</taxon>
        <taxon>Naumannella</taxon>
    </lineage>
</organism>
<dbReference type="InterPro" id="IPR004147">
    <property type="entry name" value="ABC1_dom"/>
</dbReference>
<evidence type="ECO:0000256" key="2">
    <source>
        <dbReference type="SAM" id="Phobius"/>
    </source>
</evidence>
<dbReference type="PANTHER" id="PTHR10566:SF113">
    <property type="entry name" value="PROTEIN ACTIVITY OF BC1 COMPLEX KINASE 7, CHLOROPLASTIC"/>
    <property type="match status" value="1"/>
</dbReference>
<dbReference type="SUPFAM" id="SSF56112">
    <property type="entry name" value="Protein kinase-like (PK-like)"/>
    <property type="match status" value="1"/>
</dbReference>
<proteinExistence type="inferred from homology"/>
<evidence type="ECO:0000313" key="5">
    <source>
        <dbReference type="Proteomes" id="UP000527616"/>
    </source>
</evidence>
<comment type="caution">
    <text evidence="4">The sequence shown here is derived from an EMBL/GenBank/DDBJ whole genome shotgun (WGS) entry which is preliminary data.</text>
</comment>
<protein>
    <submittedName>
        <fullName evidence="4">Ubiquinone biosynthesis protein</fullName>
    </submittedName>
</protein>
<keyword evidence="4" id="KW-0830">Ubiquinone</keyword>
<keyword evidence="2" id="KW-0812">Transmembrane</keyword>
<keyword evidence="2" id="KW-0472">Membrane</keyword>
<dbReference type="RefSeq" id="WP_218843739.1">
    <property type="nucleotide sequence ID" value="NZ_JACBZS010000001.1"/>
</dbReference>
<dbReference type="AlphaFoldDB" id="A0A7Z0IKS6"/>
<dbReference type="InterPro" id="IPR011009">
    <property type="entry name" value="Kinase-like_dom_sf"/>
</dbReference>
<sequence length="660" mass="70393">MLENIVAGIFALITWLLAAWLVAGLSRRVLGSRIGWGRTVLMALILLAAVAPVITWLGPTTGVFDYDGPRVEPGVAVVTMVLALAWMFGIGIAFLVVSEVVVPTGSVPGPLEALRGWRQRWRTAGRMRQLGAIAVRNGLGGFLRGRTPDQPASRVAAALTRSLEQAGVTFVKVGQLASTRPDLIGPDFAGALSVLQARVAPEPWPRVREVLTASIGGPDGSAAEAAFASIEPEPLAAASVAQVHAARLTDGREVVIKIQRPAARRQVENDLEVLHQLTGWLERNTTWGRELGVRALGDGFARSLNEELDYRIEQANMTAIRAKLPSDSVIRIPRVHPELSGGAVLVMDRIDGVPIGAAREQLAKWSPQRRAELASALLHEVLRQVLVEGTFHADLHPGNIVLSPDGTAGLLDFGSVGRLDRGSRQALAMLLAAVERGDAIGATDTLIDLLGRPPGLDERALERDLGETIARLGAGSVDGLFADLFALLRRHRYRVPTQIAAAFRALMTLEGTLRLIDPGFEMITAARAQAPALTGELGGPAAVRETLEQQLLGMLPALQRLPRRVDKITEQLADGRFTARVSVLAQPEDRRFLTGLVHQLVLGILAAALTIASVVLITTPGGPALAPGIGALPLLGYAVLFVAFVLGLRVLVIIFRHGAD</sequence>
<feature type="transmembrane region" description="Helical" evidence="2">
    <location>
        <begin position="634"/>
        <end position="655"/>
    </location>
</feature>
<keyword evidence="2" id="KW-1133">Transmembrane helix</keyword>
<keyword evidence="5" id="KW-1185">Reference proteome</keyword>
<dbReference type="InterPro" id="IPR050154">
    <property type="entry name" value="UbiB_kinase"/>
</dbReference>
<comment type="similarity">
    <text evidence="1">Belongs to the protein kinase superfamily. ADCK protein kinase family.</text>
</comment>
<feature type="transmembrane region" description="Helical" evidence="2">
    <location>
        <begin position="35"/>
        <end position="54"/>
    </location>
</feature>
<name>A0A7Z0IKS6_9ACTN</name>
<dbReference type="PANTHER" id="PTHR10566">
    <property type="entry name" value="CHAPERONE-ACTIVITY OF BC1 COMPLEX CABC1 -RELATED"/>
    <property type="match status" value="1"/>
</dbReference>
<dbReference type="Pfam" id="PF03109">
    <property type="entry name" value="ABC1"/>
    <property type="match status" value="1"/>
</dbReference>
<dbReference type="EMBL" id="JACBZS010000001">
    <property type="protein sequence ID" value="NYI70762.1"/>
    <property type="molecule type" value="Genomic_DNA"/>
</dbReference>
<dbReference type="Proteomes" id="UP000527616">
    <property type="component" value="Unassembled WGS sequence"/>
</dbReference>
<evidence type="ECO:0000259" key="3">
    <source>
        <dbReference type="Pfam" id="PF03109"/>
    </source>
</evidence>
<feature type="transmembrane region" description="Helical" evidence="2">
    <location>
        <begin position="600"/>
        <end position="622"/>
    </location>
</feature>
<gene>
    <name evidence="4" type="ORF">GGQ54_001322</name>
</gene>
<evidence type="ECO:0000256" key="1">
    <source>
        <dbReference type="ARBA" id="ARBA00009670"/>
    </source>
</evidence>
<feature type="transmembrane region" description="Helical" evidence="2">
    <location>
        <begin position="6"/>
        <end position="23"/>
    </location>
</feature>
<reference evidence="4 5" key="1">
    <citation type="submission" date="2020-07" db="EMBL/GenBank/DDBJ databases">
        <title>Sequencing the genomes of 1000 actinobacteria strains.</title>
        <authorList>
            <person name="Klenk H.-P."/>
        </authorList>
    </citation>
    <scope>NUCLEOTIDE SEQUENCE [LARGE SCALE GENOMIC DNA]</scope>
    <source>
        <strain evidence="4 5">DSM 103164</strain>
    </source>
</reference>
<feature type="domain" description="ABC1 atypical kinase-like" evidence="3">
    <location>
        <begin position="195"/>
        <end position="439"/>
    </location>
</feature>
<feature type="transmembrane region" description="Helical" evidence="2">
    <location>
        <begin position="74"/>
        <end position="97"/>
    </location>
</feature>
<accession>A0A7Z0IKS6</accession>
<dbReference type="CDD" id="cd05121">
    <property type="entry name" value="ABC1_ADCK3-like"/>
    <property type="match status" value="1"/>
</dbReference>